<feature type="region of interest" description="Disordered" evidence="1">
    <location>
        <begin position="99"/>
        <end position="128"/>
    </location>
</feature>
<dbReference type="Gene3D" id="2.40.10.10">
    <property type="entry name" value="Trypsin-like serine proteases"/>
    <property type="match status" value="1"/>
</dbReference>
<feature type="chain" id="PRO_5012058180" evidence="2">
    <location>
        <begin position="31"/>
        <end position="176"/>
    </location>
</feature>
<evidence type="ECO:0000313" key="3">
    <source>
        <dbReference type="EMBL" id="OWK02875.1"/>
    </source>
</evidence>
<accession>A0A212CA58</accession>
<evidence type="ECO:0000256" key="2">
    <source>
        <dbReference type="SAM" id="SignalP"/>
    </source>
</evidence>
<reference evidence="3 4" key="1">
    <citation type="journal article" date="2018" name="Mol. Genet. Genomics">
        <title>The red deer Cervus elaphus genome CerEla1.0: sequencing, annotating, genes, and chromosomes.</title>
        <authorList>
            <person name="Bana N.A."/>
            <person name="Nyiri A."/>
            <person name="Nagy J."/>
            <person name="Frank K."/>
            <person name="Nagy T."/>
            <person name="Steger V."/>
            <person name="Schiller M."/>
            <person name="Lakatos P."/>
            <person name="Sugar L."/>
            <person name="Horn P."/>
            <person name="Barta E."/>
            <person name="Orosz L."/>
        </authorList>
    </citation>
    <scope>NUCLEOTIDE SEQUENCE [LARGE SCALE GENOMIC DNA]</scope>
    <source>
        <strain evidence="3">Hungarian</strain>
    </source>
</reference>
<feature type="region of interest" description="Disordered" evidence="1">
    <location>
        <begin position="34"/>
        <end position="80"/>
    </location>
</feature>
<feature type="compositionally biased region" description="Low complexity" evidence="1">
    <location>
        <begin position="66"/>
        <end position="77"/>
    </location>
</feature>
<name>A0A212CA58_CEREH</name>
<feature type="compositionally biased region" description="Polar residues" evidence="1">
    <location>
        <begin position="118"/>
        <end position="127"/>
    </location>
</feature>
<comment type="caution">
    <text evidence="3">The sequence shown here is derived from an EMBL/GenBank/DDBJ whole genome shotgun (WGS) entry which is preliminary data.</text>
</comment>
<proteinExistence type="predicted"/>
<keyword evidence="4" id="KW-1185">Reference proteome</keyword>
<dbReference type="InterPro" id="IPR043504">
    <property type="entry name" value="Peptidase_S1_PA_chymotrypsin"/>
</dbReference>
<dbReference type="Proteomes" id="UP000242450">
    <property type="component" value="Chromosome 24"/>
</dbReference>
<feature type="compositionally biased region" description="Low complexity" evidence="1">
    <location>
        <begin position="41"/>
        <end position="53"/>
    </location>
</feature>
<sequence length="176" mass="18151">MASPGVLQSGSGSLGLLVWLLALQPWLSEALVGGEGAQGRSALPSLSPPNSGGSRKDPGARRWKLPPAGAPGTSGAAESRMTSVAPSLVAFTLSASDSYKDVTPPQAPGVTKKPVFPSDTSPDSPEQLQEAELSILRYEACNEKLKEKMESHLNMVKEGTVCGTSTSGKDACQVSS</sequence>
<evidence type="ECO:0000256" key="1">
    <source>
        <dbReference type="SAM" id="MobiDB-lite"/>
    </source>
</evidence>
<dbReference type="AlphaFoldDB" id="A0A212CA58"/>
<dbReference type="EMBL" id="MKHE01000024">
    <property type="protein sequence ID" value="OWK02875.1"/>
    <property type="molecule type" value="Genomic_DNA"/>
</dbReference>
<gene>
    <name evidence="3" type="ORF">Celaphus_00010609</name>
</gene>
<evidence type="ECO:0000313" key="4">
    <source>
        <dbReference type="Proteomes" id="UP000242450"/>
    </source>
</evidence>
<protein>
    <submittedName>
        <fullName evidence="3">Uncharacterized protein</fullName>
    </submittedName>
</protein>
<organism evidence="3 4">
    <name type="scientific">Cervus elaphus hippelaphus</name>
    <name type="common">European red deer</name>
    <dbReference type="NCBI Taxonomy" id="46360"/>
    <lineage>
        <taxon>Eukaryota</taxon>
        <taxon>Metazoa</taxon>
        <taxon>Chordata</taxon>
        <taxon>Craniata</taxon>
        <taxon>Vertebrata</taxon>
        <taxon>Euteleostomi</taxon>
        <taxon>Mammalia</taxon>
        <taxon>Eutheria</taxon>
        <taxon>Laurasiatheria</taxon>
        <taxon>Artiodactyla</taxon>
        <taxon>Ruminantia</taxon>
        <taxon>Pecora</taxon>
        <taxon>Cervidae</taxon>
        <taxon>Cervinae</taxon>
        <taxon>Cervus</taxon>
    </lineage>
</organism>
<keyword evidence="2" id="KW-0732">Signal</keyword>
<feature type="signal peptide" evidence="2">
    <location>
        <begin position="1"/>
        <end position="30"/>
    </location>
</feature>